<sequence>MPLPPPDCPRQASHQRSITVRSYARSDGLWDIEGHLTDIWPEPVRKADGLLAPGEPMHSMWLRLTVDRSATIVAAQAVTDAGPYDSACATIGPDYAQLVGVQVARGYKDAIKRLFGRTAGCTHMNELAGTMGSAVLQAMWSELTQSPDVKPFSIDGCHALKSSGPQVARFFPRWHRPEPDTA</sequence>
<reference evidence="1 2" key="1">
    <citation type="submission" date="2024-04" db="EMBL/GenBank/DDBJ databases">
        <title>Novel species of the genus Ideonella isolated from streams.</title>
        <authorList>
            <person name="Lu H."/>
        </authorList>
    </citation>
    <scope>NUCLEOTIDE SEQUENCE [LARGE SCALE GENOMIC DNA]</scope>
    <source>
        <strain evidence="1 2">DXS22W</strain>
    </source>
</reference>
<gene>
    <name evidence="1" type="ORF">AACH10_22000</name>
</gene>
<proteinExistence type="predicted"/>
<protein>
    <submittedName>
        <fullName evidence="1">DUF2889 domain-containing protein</fullName>
    </submittedName>
</protein>
<evidence type="ECO:0000313" key="2">
    <source>
        <dbReference type="Proteomes" id="UP001365405"/>
    </source>
</evidence>
<comment type="caution">
    <text evidence="1">The sequence shown here is derived from an EMBL/GenBank/DDBJ whole genome shotgun (WGS) entry which is preliminary data.</text>
</comment>
<keyword evidence="2" id="KW-1185">Reference proteome</keyword>
<dbReference type="Proteomes" id="UP001365405">
    <property type="component" value="Unassembled WGS sequence"/>
</dbReference>
<dbReference type="RefSeq" id="WP_341412675.1">
    <property type="nucleotide sequence ID" value="NZ_JBBUTH010000010.1"/>
</dbReference>
<name>A0ABU9CMC4_9BURK</name>
<dbReference type="EMBL" id="JBBUTH010000010">
    <property type="protein sequence ID" value="MEK8052941.1"/>
    <property type="molecule type" value="Genomic_DNA"/>
</dbReference>
<dbReference type="InterPro" id="IPR021312">
    <property type="entry name" value="DUF2889"/>
</dbReference>
<evidence type="ECO:0000313" key="1">
    <source>
        <dbReference type="EMBL" id="MEK8052941.1"/>
    </source>
</evidence>
<accession>A0ABU9CMC4</accession>
<organism evidence="1 2">
    <name type="scientific">Pseudaquabacterium inlustre</name>
    <dbReference type="NCBI Taxonomy" id="2984192"/>
    <lineage>
        <taxon>Bacteria</taxon>
        <taxon>Pseudomonadati</taxon>
        <taxon>Pseudomonadota</taxon>
        <taxon>Betaproteobacteria</taxon>
        <taxon>Burkholderiales</taxon>
        <taxon>Sphaerotilaceae</taxon>
        <taxon>Pseudaquabacterium</taxon>
    </lineage>
</organism>
<dbReference type="Pfam" id="PF11136">
    <property type="entry name" value="DUF2889"/>
    <property type="match status" value="1"/>
</dbReference>